<dbReference type="AlphaFoldDB" id="A0A846MXY0"/>
<evidence type="ECO:0000256" key="11">
    <source>
        <dbReference type="RuleBase" id="RU364063"/>
    </source>
</evidence>
<dbReference type="Pfam" id="PF12169">
    <property type="entry name" value="DNA_pol3_gamma3"/>
    <property type="match status" value="1"/>
</dbReference>
<evidence type="ECO:0000256" key="1">
    <source>
        <dbReference type="ARBA" id="ARBA00006360"/>
    </source>
</evidence>
<evidence type="ECO:0000256" key="10">
    <source>
        <dbReference type="ARBA" id="ARBA00049244"/>
    </source>
</evidence>
<dbReference type="SUPFAM" id="SSF48019">
    <property type="entry name" value="post-AAA+ oligomerization domain-like"/>
    <property type="match status" value="1"/>
</dbReference>
<dbReference type="CDD" id="cd18137">
    <property type="entry name" value="HLD_clamp_pol_III_gamma_tau"/>
    <property type="match status" value="1"/>
</dbReference>
<dbReference type="CDD" id="cd00009">
    <property type="entry name" value="AAA"/>
    <property type="match status" value="1"/>
</dbReference>
<evidence type="ECO:0000256" key="7">
    <source>
        <dbReference type="ARBA" id="ARBA00022833"/>
    </source>
</evidence>
<keyword evidence="2 11" id="KW-0808">Transferase</keyword>
<dbReference type="FunFam" id="1.20.272.10:FF:000003">
    <property type="entry name" value="DNA polymerase III subunit gamma/tau"/>
    <property type="match status" value="1"/>
</dbReference>
<comment type="function">
    <text evidence="11">DNA polymerase III is a complex, multichain enzyme responsible for most of the replicative synthesis in bacteria. This DNA polymerase also exhibits 3' to 5' exonuclease activity.</text>
</comment>
<evidence type="ECO:0000256" key="4">
    <source>
        <dbReference type="ARBA" id="ARBA00022705"/>
    </source>
</evidence>
<comment type="similarity">
    <text evidence="1 11">Belongs to the DnaX/STICHEL family.</text>
</comment>
<reference evidence="14 15" key="1">
    <citation type="submission" date="2020-03" db="EMBL/GenBank/DDBJ databases">
        <title>Genomic Encyclopedia of Type Strains, Phase IV (KMG-IV): sequencing the most valuable type-strain genomes for metagenomic binning, comparative biology and taxonomic classification.</title>
        <authorList>
            <person name="Goeker M."/>
        </authorList>
    </citation>
    <scope>NUCLEOTIDE SEQUENCE [LARGE SCALE GENOMIC DNA]</scope>
    <source>
        <strain evidence="14 15">DSM 19867</strain>
    </source>
</reference>
<dbReference type="InterPro" id="IPR027417">
    <property type="entry name" value="P-loop_NTPase"/>
</dbReference>
<proteinExistence type="inferred from homology"/>
<evidence type="ECO:0000313" key="15">
    <source>
        <dbReference type="Proteomes" id="UP000570514"/>
    </source>
</evidence>
<evidence type="ECO:0000313" key="14">
    <source>
        <dbReference type="EMBL" id="NIK87870.1"/>
    </source>
</evidence>
<evidence type="ECO:0000256" key="3">
    <source>
        <dbReference type="ARBA" id="ARBA00022695"/>
    </source>
</evidence>
<dbReference type="InterPro" id="IPR008921">
    <property type="entry name" value="DNA_pol3_clamp-load_cplx_C"/>
</dbReference>
<comment type="caution">
    <text evidence="14">The sequence shown here is derived from an EMBL/GenBank/DDBJ whole genome shotgun (WGS) entry which is preliminary data.</text>
</comment>
<keyword evidence="4 11" id="KW-0235">DNA replication</keyword>
<organism evidence="14 15">
    <name type="scientific">Rhizomicrobium palustre</name>
    <dbReference type="NCBI Taxonomy" id="189966"/>
    <lineage>
        <taxon>Bacteria</taxon>
        <taxon>Pseudomonadati</taxon>
        <taxon>Pseudomonadota</taxon>
        <taxon>Alphaproteobacteria</taxon>
        <taxon>Micropepsales</taxon>
        <taxon>Micropepsaceae</taxon>
        <taxon>Rhizomicrobium</taxon>
    </lineage>
</organism>
<evidence type="ECO:0000256" key="2">
    <source>
        <dbReference type="ARBA" id="ARBA00022679"/>
    </source>
</evidence>
<keyword evidence="6 11" id="KW-0547">Nucleotide-binding</keyword>
<dbReference type="Pfam" id="PF13177">
    <property type="entry name" value="DNA_pol3_delta2"/>
    <property type="match status" value="1"/>
</dbReference>
<dbReference type="GO" id="GO:0006261">
    <property type="term" value="P:DNA-templated DNA replication"/>
    <property type="evidence" value="ECO:0007669"/>
    <property type="project" value="TreeGrafter"/>
</dbReference>
<comment type="subunit">
    <text evidence="11">DNA polymerase III contains a core (composed of alpha, epsilon and theta chains) that associates with a tau subunit. This core dimerizes to form the POLIII' complex. PolIII' associates with the gamma complex (composed of gamma, delta, delta', psi and chi chains) and with the beta chain to form the complete DNA polymerase III complex.</text>
</comment>
<dbReference type="GO" id="GO:0003677">
    <property type="term" value="F:DNA binding"/>
    <property type="evidence" value="ECO:0007669"/>
    <property type="project" value="InterPro"/>
</dbReference>
<keyword evidence="3 11" id="KW-0548">Nucleotidyltransferase</keyword>
<dbReference type="NCBIfam" id="NF006585">
    <property type="entry name" value="PRK09111.1"/>
    <property type="match status" value="1"/>
</dbReference>
<evidence type="ECO:0000259" key="13">
    <source>
        <dbReference type="SMART" id="SM00382"/>
    </source>
</evidence>
<dbReference type="Gene3D" id="1.20.272.10">
    <property type="match status" value="1"/>
</dbReference>
<keyword evidence="9 11" id="KW-0239">DNA-directed DNA polymerase</keyword>
<dbReference type="Pfam" id="PF12362">
    <property type="entry name" value="DUF3646"/>
    <property type="match status" value="1"/>
</dbReference>
<protein>
    <recommendedName>
        <fullName evidence="11">DNA polymerase III subunit gamma/tau</fullName>
        <ecNumber evidence="11">2.7.7.7</ecNumber>
    </recommendedName>
</protein>
<dbReference type="PANTHER" id="PTHR11669:SF0">
    <property type="entry name" value="PROTEIN STICHEL-LIKE 2"/>
    <property type="match status" value="1"/>
</dbReference>
<dbReference type="InterPro" id="IPR003593">
    <property type="entry name" value="AAA+_ATPase"/>
</dbReference>
<feature type="region of interest" description="Disordered" evidence="12">
    <location>
        <begin position="569"/>
        <end position="588"/>
    </location>
</feature>
<evidence type="ECO:0000256" key="8">
    <source>
        <dbReference type="ARBA" id="ARBA00022840"/>
    </source>
</evidence>
<dbReference type="GO" id="GO:0046872">
    <property type="term" value="F:metal ion binding"/>
    <property type="evidence" value="ECO:0007669"/>
    <property type="project" value="UniProtKB-KW"/>
</dbReference>
<evidence type="ECO:0000256" key="5">
    <source>
        <dbReference type="ARBA" id="ARBA00022723"/>
    </source>
</evidence>
<comment type="catalytic activity">
    <reaction evidence="10 11">
        <text>DNA(n) + a 2'-deoxyribonucleoside 5'-triphosphate = DNA(n+1) + diphosphate</text>
        <dbReference type="Rhea" id="RHEA:22508"/>
        <dbReference type="Rhea" id="RHEA-COMP:17339"/>
        <dbReference type="Rhea" id="RHEA-COMP:17340"/>
        <dbReference type="ChEBI" id="CHEBI:33019"/>
        <dbReference type="ChEBI" id="CHEBI:61560"/>
        <dbReference type="ChEBI" id="CHEBI:173112"/>
        <dbReference type="EC" id="2.7.7.7"/>
    </reaction>
</comment>
<accession>A0A846MXY0</accession>
<dbReference type="EC" id="2.7.7.7" evidence="11"/>
<dbReference type="InterPro" id="IPR012763">
    <property type="entry name" value="DNA_pol_III_sug/sutau_N"/>
</dbReference>
<evidence type="ECO:0000256" key="12">
    <source>
        <dbReference type="SAM" id="MobiDB-lite"/>
    </source>
</evidence>
<dbReference type="SMART" id="SM00382">
    <property type="entry name" value="AAA"/>
    <property type="match status" value="1"/>
</dbReference>
<name>A0A846MXY0_9PROT</name>
<dbReference type="GO" id="GO:0003887">
    <property type="term" value="F:DNA-directed DNA polymerase activity"/>
    <property type="evidence" value="ECO:0007669"/>
    <property type="project" value="UniProtKB-KW"/>
</dbReference>
<dbReference type="GO" id="GO:0005524">
    <property type="term" value="F:ATP binding"/>
    <property type="evidence" value="ECO:0007669"/>
    <property type="project" value="UniProtKB-KW"/>
</dbReference>
<gene>
    <name evidence="11" type="primary">dnaX</name>
    <name evidence="14" type="ORF">FHS83_001188</name>
</gene>
<dbReference type="InterPro" id="IPR045085">
    <property type="entry name" value="HLD_clamp_pol_III_gamma_tau"/>
</dbReference>
<dbReference type="Gene3D" id="1.10.8.60">
    <property type="match status" value="1"/>
</dbReference>
<dbReference type="RefSeq" id="WP_208414247.1">
    <property type="nucleotide sequence ID" value="NZ_BAAADC010000001.1"/>
</dbReference>
<dbReference type="SUPFAM" id="SSF52540">
    <property type="entry name" value="P-loop containing nucleoside triphosphate hydrolases"/>
    <property type="match status" value="1"/>
</dbReference>
<feature type="compositionally biased region" description="Low complexity" evidence="12">
    <location>
        <begin position="406"/>
        <end position="427"/>
    </location>
</feature>
<evidence type="ECO:0000256" key="9">
    <source>
        <dbReference type="ARBA" id="ARBA00022932"/>
    </source>
</evidence>
<dbReference type="EMBL" id="JAASRM010000001">
    <property type="protein sequence ID" value="NIK87870.1"/>
    <property type="molecule type" value="Genomic_DNA"/>
</dbReference>
<dbReference type="InterPro" id="IPR022107">
    <property type="entry name" value="DNA_pol_III_gamma/tau_C"/>
</dbReference>
<keyword evidence="15" id="KW-1185">Reference proteome</keyword>
<feature type="domain" description="AAA+ ATPase" evidence="13">
    <location>
        <begin position="59"/>
        <end position="207"/>
    </location>
</feature>
<feature type="region of interest" description="Disordered" evidence="12">
    <location>
        <begin position="404"/>
        <end position="430"/>
    </location>
</feature>
<dbReference type="GO" id="GO:0009360">
    <property type="term" value="C:DNA polymerase III complex"/>
    <property type="evidence" value="ECO:0007669"/>
    <property type="project" value="InterPro"/>
</dbReference>
<dbReference type="Pfam" id="PF22608">
    <property type="entry name" value="DNAX_ATPase_lid"/>
    <property type="match status" value="1"/>
</dbReference>
<keyword evidence="7" id="KW-0862">Zinc</keyword>
<keyword evidence="8 11" id="KW-0067">ATP-binding</keyword>
<dbReference type="InterPro" id="IPR022754">
    <property type="entry name" value="DNA_pol_III_gamma-3"/>
</dbReference>
<dbReference type="NCBIfam" id="NF004046">
    <property type="entry name" value="PRK05563.1"/>
    <property type="match status" value="1"/>
</dbReference>
<dbReference type="FunFam" id="1.10.8.60:FF:000013">
    <property type="entry name" value="DNA polymerase III subunit gamma/tau"/>
    <property type="match status" value="1"/>
</dbReference>
<dbReference type="InterPro" id="IPR050238">
    <property type="entry name" value="DNA_Rep/Repair_Clamp_Loader"/>
</dbReference>
<evidence type="ECO:0000256" key="6">
    <source>
        <dbReference type="ARBA" id="ARBA00022741"/>
    </source>
</evidence>
<dbReference type="Gene3D" id="3.40.50.300">
    <property type="entry name" value="P-loop containing nucleotide triphosphate hydrolases"/>
    <property type="match status" value="1"/>
</dbReference>
<dbReference type="FunFam" id="3.40.50.300:FF:000014">
    <property type="entry name" value="DNA polymerase III subunit gamma/tau"/>
    <property type="match status" value="1"/>
</dbReference>
<sequence length="588" mass="63282">MDESDEPSLGMDLGPAPGAAAQAEYKVLARKYRPSDFTGLIGQEALVRTLSNAFATGRIAHAFMLTGVRGVGKTTTARIIARALNCIGADGKGTGPTIQPCGVCEPCRAIAESRHVDVQEMDAASRTGIDDVREIIEGVRYAPASARYKVYIIDEVHMLSKQAFNGLLKTLEEPPPHVKFVFATTEIRKVPVTVLSRCQRFDLRRIETPELMRHLGNIAEKEGVKIEEAALALVARAAEGSVRDSLSLLDQAIAHGTEEIITADVIRGMLGLADRGRVLDLFEKVMSGNMPEALTQLGELYDRGADPMAVLQDLLEIVHFLTRIKVAPGAEGFFDGASSEAKRSAEMAGKLSVPSLTRAWTMLLKGLFEVRDAARPVQALEMALIRLAYAADLPPTDKLVRDLMDGGAAPAGRGAPAPSGAPGSGPRMAVSNERPQAMAAVQPMAMASQAPVFKSLEDLAAFAQKNNAPLLRFQLENNVHLVKLEPGRLEFRPARHAPPSLAADLAQKLKDWTGTRWLVTVAREGGAPTLAEQKQAVKQARYEAVLQQPIVRAVLDRFPGAEIMAVRDVAGEDTAAPMPESDSDSDDE</sequence>
<keyword evidence="5" id="KW-0479">Metal-binding</keyword>
<dbReference type="Proteomes" id="UP000570514">
    <property type="component" value="Unassembled WGS sequence"/>
</dbReference>
<dbReference type="PANTHER" id="PTHR11669">
    <property type="entry name" value="REPLICATION FACTOR C / DNA POLYMERASE III GAMMA-TAU SUBUNIT"/>
    <property type="match status" value="1"/>
</dbReference>
<dbReference type="NCBIfam" id="TIGR02397">
    <property type="entry name" value="dnaX_nterm"/>
    <property type="match status" value="1"/>
</dbReference>